<sequence>MAGLAGASARG</sequence>
<evidence type="ECO:0000313" key="1">
    <source>
        <dbReference type="EMBL" id="JAD44883.1"/>
    </source>
</evidence>
<dbReference type="EMBL" id="GBRH01253012">
    <property type="protein sequence ID" value="JAD44883.1"/>
    <property type="molecule type" value="Transcribed_RNA"/>
</dbReference>
<reference evidence="1" key="2">
    <citation type="journal article" date="2015" name="Data Brief">
        <title>Shoot transcriptome of the giant reed, Arundo donax.</title>
        <authorList>
            <person name="Barrero R.A."/>
            <person name="Guerrero F.D."/>
            <person name="Moolhuijzen P."/>
            <person name="Goolsby J.A."/>
            <person name="Tidwell J."/>
            <person name="Bellgard S.E."/>
            <person name="Bellgard M.I."/>
        </authorList>
    </citation>
    <scope>NUCLEOTIDE SEQUENCE</scope>
    <source>
        <tissue evidence="1">Shoot tissue taken approximately 20 cm above the soil surface</tissue>
    </source>
</reference>
<proteinExistence type="predicted"/>
<accession>A0A0A9A4L1</accession>
<name>A0A0A9A4L1_ARUDO</name>
<reference evidence="1" key="1">
    <citation type="submission" date="2014-09" db="EMBL/GenBank/DDBJ databases">
        <authorList>
            <person name="Magalhaes I.L.F."/>
            <person name="Oliveira U."/>
            <person name="Santos F.R."/>
            <person name="Vidigal T.H.D.A."/>
            <person name="Brescovit A.D."/>
            <person name="Santos A.J."/>
        </authorList>
    </citation>
    <scope>NUCLEOTIDE SEQUENCE</scope>
    <source>
        <tissue evidence="1">Shoot tissue taken approximately 20 cm above the soil surface</tissue>
    </source>
</reference>
<organism evidence="1">
    <name type="scientific">Arundo donax</name>
    <name type="common">Giant reed</name>
    <name type="synonym">Donax arundinaceus</name>
    <dbReference type="NCBI Taxonomy" id="35708"/>
    <lineage>
        <taxon>Eukaryota</taxon>
        <taxon>Viridiplantae</taxon>
        <taxon>Streptophyta</taxon>
        <taxon>Embryophyta</taxon>
        <taxon>Tracheophyta</taxon>
        <taxon>Spermatophyta</taxon>
        <taxon>Magnoliopsida</taxon>
        <taxon>Liliopsida</taxon>
        <taxon>Poales</taxon>
        <taxon>Poaceae</taxon>
        <taxon>PACMAD clade</taxon>
        <taxon>Arundinoideae</taxon>
        <taxon>Arundineae</taxon>
        <taxon>Arundo</taxon>
    </lineage>
</organism>
<protein>
    <submittedName>
        <fullName evidence="1">Uncharacterized protein</fullName>
    </submittedName>
</protein>